<accession>A0A9P4IX47</accession>
<proteinExistence type="predicted"/>
<feature type="region of interest" description="Disordered" evidence="1">
    <location>
        <begin position="115"/>
        <end position="138"/>
    </location>
</feature>
<sequence length="208" mass="22949">MSTTESHSKADQLARIRRNQQRCRERKRAYLVELENQVEVLASRLRACEPCAGLSPRRQSASDATLRENAARHRLLLTLGIDDQTQQHFIDTYAPNENGAHTAFWRLADEQEVSVPAQNSSERVSQGPTASSNDHTVGEVSDTTFAEFPIDQFVDHLNTQSESTNLSISQEAAASDTNVEPNYCARLSQDEVANGYTDRGLAATSGIA</sequence>
<dbReference type="CDD" id="cd14686">
    <property type="entry name" value="bZIP"/>
    <property type="match status" value="1"/>
</dbReference>
<evidence type="ECO:0000313" key="3">
    <source>
        <dbReference type="Proteomes" id="UP000799439"/>
    </source>
</evidence>
<dbReference type="Proteomes" id="UP000799439">
    <property type="component" value="Unassembled WGS sequence"/>
</dbReference>
<protein>
    <recommendedName>
        <fullName evidence="4">BZIP domain-containing protein</fullName>
    </recommendedName>
</protein>
<dbReference type="InterPro" id="IPR046347">
    <property type="entry name" value="bZIP_sf"/>
</dbReference>
<evidence type="ECO:0008006" key="4">
    <source>
        <dbReference type="Google" id="ProtNLM"/>
    </source>
</evidence>
<dbReference type="AlphaFoldDB" id="A0A9P4IX47"/>
<comment type="caution">
    <text evidence="2">The sequence shown here is derived from an EMBL/GenBank/DDBJ whole genome shotgun (WGS) entry which is preliminary data.</text>
</comment>
<dbReference type="SUPFAM" id="SSF57959">
    <property type="entry name" value="Leucine zipper domain"/>
    <property type="match status" value="1"/>
</dbReference>
<dbReference type="GO" id="GO:0003700">
    <property type="term" value="F:DNA-binding transcription factor activity"/>
    <property type="evidence" value="ECO:0007669"/>
    <property type="project" value="InterPro"/>
</dbReference>
<keyword evidence="3" id="KW-1185">Reference proteome</keyword>
<gene>
    <name evidence="2" type="ORF">K461DRAFT_174457</name>
</gene>
<feature type="compositionally biased region" description="Polar residues" evidence="1">
    <location>
        <begin position="116"/>
        <end position="135"/>
    </location>
</feature>
<organism evidence="2 3">
    <name type="scientific">Myriangium duriaei CBS 260.36</name>
    <dbReference type="NCBI Taxonomy" id="1168546"/>
    <lineage>
        <taxon>Eukaryota</taxon>
        <taxon>Fungi</taxon>
        <taxon>Dikarya</taxon>
        <taxon>Ascomycota</taxon>
        <taxon>Pezizomycotina</taxon>
        <taxon>Dothideomycetes</taxon>
        <taxon>Dothideomycetidae</taxon>
        <taxon>Myriangiales</taxon>
        <taxon>Myriangiaceae</taxon>
        <taxon>Myriangium</taxon>
    </lineage>
</organism>
<reference evidence="2" key="1">
    <citation type="journal article" date="2020" name="Stud. Mycol.">
        <title>101 Dothideomycetes genomes: a test case for predicting lifestyles and emergence of pathogens.</title>
        <authorList>
            <person name="Haridas S."/>
            <person name="Albert R."/>
            <person name="Binder M."/>
            <person name="Bloem J."/>
            <person name="Labutti K."/>
            <person name="Salamov A."/>
            <person name="Andreopoulos B."/>
            <person name="Baker S."/>
            <person name="Barry K."/>
            <person name="Bills G."/>
            <person name="Bluhm B."/>
            <person name="Cannon C."/>
            <person name="Castanera R."/>
            <person name="Culley D."/>
            <person name="Daum C."/>
            <person name="Ezra D."/>
            <person name="Gonzalez J."/>
            <person name="Henrissat B."/>
            <person name="Kuo A."/>
            <person name="Liang C."/>
            <person name="Lipzen A."/>
            <person name="Lutzoni F."/>
            <person name="Magnuson J."/>
            <person name="Mondo S."/>
            <person name="Nolan M."/>
            <person name="Ohm R."/>
            <person name="Pangilinan J."/>
            <person name="Park H.-J."/>
            <person name="Ramirez L."/>
            <person name="Alfaro M."/>
            <person name="Sun H."/>
            <person name="Tritt A."/>
            <person name="Yoshinaga Y."/>
            <person name="Zwiers L.-H."/>
            <person name="Turgeon B."/>
            <person name="Goodwin S."/>
            <person name="Spatafora J."/>
            <person name="Crous P."/>
            <person name="Grigoriev I."/>
        </authorList>
    </citation>
    <scope>NUCLEOTIDE SEQUENCE</scope>
    <source>
        <strain evidence="2">CBS 260.36</strain>
    </source>
</reference>
<dbReference type="EMBL" id="ML996088">
    <property type="protein sequence ID" value="KAF2151537.1"/>
    <property type="molecule type" value="Genomic_DNA"/>
</dbReference>
<name>A0A9P4IX47_9PEZI</name>
<evidence type="ECO:0000256" key="1">
    <source>
        <dbReference type="SAM" id="MobiDB-lite"/>
    </source>
</evidence>
<evidence type="ECO:0000313" key="2">
    <source>
        <dbReference type="EMBL" id="KAF2151537.1"/>
    </source>
</evidence>